<comment type="subcellular location">
    <subcellularLocation>
        <location evidence="1">Nucleus</location>
    </subcellularLocation>
</comment>
<dbReference type="EMBL" id="JAAAIP010000475">
    <property type="protein sequence ID" value="KAG0316519.1"/>
    <property type="molecule type" value="Genomic_DNA"/>
</dbReference>
<keyword evidence="3" id="KW-0479">Metal-binding</keyword>
<keyword evidence="5" id="KW-0862">Zinc</keyword>
<evidence type="ECO:0000313" key="11">
    <source>
        <dbReference type="Proteomes" id="UP000738325"/>
    </source>
</evidence>
<feature type="region of interest" description="Disordered" evidence="9">
    <location>
        <begin position="115"/>
        <end position="136"/>
    </location>
</feature>
<evidence type="ECO:0000256" key="2">
    <source>
        <dbReference type="ARBA" id="ARBA00022553"/>
    </source>
</evidence>
<feature type="region of interest" description="Disordered" evidence="9">
    <location>
        <begin position="1425"/>
        <end position="1456"/>
    </location>
</feature>
<evidence type="ECO:0000256" key="8">
    <source>
        <dbReference type="ARBA" id="ARBA00023242"/>
    </source>
</evidence>
<dbReference type="GO" id="GO:0005634">
    <property type="term" value="C:nucleus"/>
    <property type="evidence" value="ECO:0007669"/>
    <property type="project" value="UniProtKB-SubCell"/>
</dbReference>
<feature type="region of interest" description="Disordered" evidence="9">
    <location>
        <begin position="2075"/>
        <end position="2116"/>
    </location>
</feature>
<dbReference type="GO" id="GO:0006366">
    <property type="term" value="P:transcription by RNA polymerase II"/>
    <property type="evidence" value="ECO:0007669"/>
    <property type="project" value="InterPro"/>
</dbReference>
<reference evidence="10" key="1">
    <citation type="journal article" date="2020" name="Fungal Divers.">
        <title>Resolving the Mortierellaceae phylogeny through synthesis of multi-gene phylogenetics and phylogenomics.</title>
        <authorList>
            <person name="Vandepol N."/>
            <person name="Liber J."/>
            <person name="Desiro A."/>
            <person name="Na H."/>
            <person name="Kennedy M."/>
            <person name="Barry K."/>
            <person name="Grigoriev I.V."/>
            <person name="Miller A.N."/>
            <person name="O'Donnell K."/>
            <person name="Stajich J.E."/>
            <person name="Bonito G."/>
        </authorList>
    </citation>
    <scope>NUCLEOTIDE SEQUENCE</scope>
    <source>
        <strain evidence="10">REB-010B</strain>
    </source>
</reference>
<dbReference type="InterPro" id="IPR000684">
    <property type="entry name" value="RNA_pol_II_repeat_euk"/>
</dbReference>
<evidence type="ECO:0000256" key="7">
    <source>
        <dbReference type="ARBA" id="ARBA00023163"/>
    </source>
</evidence>
<dbReference type="OrthoDB" id="17798at2759"/>
<sequence length="2379" mass="267776">MASSTQLQEDYALYPALRPQLVKATTPGTEDHFLYRLQLLSQQLQTGEVPVTVQAIDEAMALLTAAQNSNVVMDVPRLRRLHTQIAVLAFPVKPDILLKQIDYDPSMIGISQLQDEGEADHNTDDNPDEAALSNGVESLPTTLDQDLIKTETLTTKLLDKLEQNYYGTTVPKEAWPHLFAQPRFEEVLEKLKSEQIYSLFHNFDIQYSAKSLEIIGKADLSQFDRVVVKMLLRLLNDHQIAFTYSIPNFQKLTRAQLDMIKEKSPGIMNDEGFVGLVERRIVPERFADNEELAYEAWLGRMMDFVEELSSKFNLHKLSVYLLSLEHDLAKGVKDKAKFMKYVAIPRDQTHYNQNTLKNYERTLLVNLNQGNGLSYWSQRIQPATADRDDIIVREYLTHFMREAKSSTEFQEFFESHSFLDPLLARVMLNAGDADVAKWSTLLSTHESLTQFTENTILKFSPDNPKRFLPSDSVVFKLRAKNAKRILVRVFEVKTFEYLQQHDGAIMGQKLNLDGLTPNWEHNLILDHPPLEMHEVLIELPELENRRGAFVMDVISNGENSCAYFTKGCLDYIERQSVAGHILTIIDENQEKLSENCTVWLNGYYYKPNGDGDIIIPYRKPSSSKSEYVYIIHDGFATRKAFDHRVEEYSFKFACHIDHESLVAGAKAKVVVKPMIHIQDDMVVCPVSLLEQVQLTIASYDTNNIMSTTTVPDFKVFDIDWSEYNFQVPENLSSIKVTLAAKIKVISTGEHQDLTISRRFEFDSPVPDFHMSFDQKGSWQVARIPGEIVTVLQKTSDGYKILALGKNGEKRSNTPLDFDVEHPIWKDRIIVVLRSDENGQIHLGPLQDIERLTCRTTQMSWQISGREQYQYPRNINTLEGEVISLPIGQHQNLLTVRSIALFSVSERSPNATQETLDDHTDNVRLEKGLLSIRGLKPGYYIFRIGTLYEEFAITVANASTSRSKISGLEEFVIGSNPMLELIDSTKDPLYISEPVADAVSRKVDIQLHNWSTETRVCVFASKFVPYGDTALDRLCMLPSEEPWSGAKTELTPLSFKTGRVLGEEYQYILNRKANSNHWAGNLLTKPSVLLTPWSIADTTMSKQEMKADRLGALQSTTSANLPGSLGRNRDFESLKKKKKKAITRGTSRASPLLNFLVHASVALVNLIPDEATGMVSIPYAAFKEGTFLEIFAMDGSQAAQQSFAIPRSSRGYDFQKRDLRFKNQLDHTKHYIGERTGINLDPTQKVTPADGVSEHDSASVTLSSNGSSSSAVKVINSVSQVYDLMLTLLSAEDGKQTLRKFGFITDWDRLSIESKKQKFSKWNCHELNLFLAKKDPDFFDSVIVPFIKNKLMKSFMDEYFIGAPLEKYVALHEFNSLTCLEKCLLAHRVPSVRASVVQWLKDRMQNPRAASNVKLFLTVMNSGNLKESPPGGPSMNSSTSPHYSPTSPNYSPTSPQYVTSSDEEVVVEVESVMERVIEESVMESVMEEEEVDSDDDMGFGLFDAVSPPMAAMSLRASAPPAAPSNVRFKQTARMSTGDMRRSRDRSEQMLQGRFKAVELTQEMAETYYYGRQDFKIEYEDPNLFWLDLAQWDDSKGNLFLSRNFVVNTGTFTDAMATIALLDVTFRPTDVSLGRAADQNLVISSQSPAIVFHSSTKELTESLVAGSVLVTEQYFEQTDKIVYNETMMTNVRQYIQSGAEFRPLDSYGAHVVLMNSTSNPMKVHLEVQIPQGSISIYGSLESGQDIQLEPHGTFQYEYGFYFPEQGDFPHYPAHVSNYEDIIAYAAPSVLKVRHPEPDHKETDKGIWSHVLKRGTKSDILAKLATSPISSLPVPQLLPRLYKDRRLLQQVTSLLRSRQEYNQQIWLVGLAFNLQDLAREFFMNQTASYLDVGDWFESPVLVKKPHSRLDGSWDQSFKYLEYFPLINARAHKATRNATILNDKFKGQYNRFLQLLSQKPQHGIDDLLVLIVYLLAQDRIMEAKERYERLAQLVQAPSSRIEYMQRLQFDYLGAYLSLCVEVQTNDGSGIGESLLGVDLVGIQKVLDTYKNHPVERWSKMFKDMQQYVDEIVESLTEIDTADQQQQQQSGSASEDPSTSQQQYAVEQEEEEEGDNGLDVPVTVDFKIGSQSVVTVRHRGVRTVTVEYYSIDAETMFSASPLTLSDQGETDSNSSSVDSLSPSSSPSNPFGATPFGRVNNYDNTHQSSGSDSSDSSNSYRLVKPNGIDSHPVKRAVANDGILMIPILPQYLNTNVMISVSTSPPAATRTWKAYYSQTILVQCLEKTGTIKVISRSNESSSGGRPTPIRGAYVKVYAEMKQGGDAVFWKDGYTDLVGRFAYAQVSTDVATGSGAGGALGDVKRFAVFVDGGRDGCVVKTLPVPPV</sequence>
<keyword evidence="4" id="KW-0677">Repeat</keyword>
<organism evidence="10 11">
    <name type="scientific">Dissophora globulifera</name>
    <dbReference type="NCBI Taxonomy" id="979702"/>
    <lineage>
        <taxon>Eukaryota</taxon>
        <taxon>Fungi</taxon>
        <taxon>Fungi incertae sedis</taxon>
        <taxon>Mucoromycota</taxon>
        <taxon>Mortierellomycotina</taxon>
        <taxon>Mortierellomycetes</taxon>
        <taxon>Mortierellales</taxon>
        <taxon>Mortierellaceae</taxon>
        <taxon>Dissophora</taxon>
    </lineage>
</organism>
<evidence type="ECO:0000256" key="1">
    <source>
        <dbReference type="ARBA" id="ARBA00004123"/>
    </source>
</evidence>
<feature type="compositionally biased region" description="Low complexity" evidence="9">
    <location>
        <begin position="1257"/>
        <end position="1266"/>
    </location>
</feature>
<evidence type="ECO:0000256" key="4">
    <source>
        <dbReference type="ARBA" id="ARBA00022737"/>
    </source>
</evidence>
<keyword evidence="11" id="KW-1185">Reference proteome</keyword>
<evidence type="ECO:0000256" key="5">
    <source>
        <dbReference type="ARBA" id="ARBA00022833"/>
    </source>
</evidence>
<feature type="compositionally biased region" description="Low complexity" evidence="9">
    <location>
        <begin position="2202"/>
        <end position="2213"/>
    </location>
</feature>
<name>A0A9P6URG6_9FUNG</name>
<feature type="region of interest" description="Disordered" evidence="9">
    <location>
        <begin position="2158"/>
        <end position="2220"/>
    </location>
</feature>
<accession>A0A9P6URG6</accession>
<gene>
    <name evidence="10" type="ORF">BGZ99_006848</name>
</gene>
<feature type="compositionally biased region" description="Low complexity" evidence="9">
    <location>
        <begin position="2166"/>
        <end position="2184"/>
    </location>
</feature>
<evidence type="ECO:0000313" key="10">
    <source>
        <dbReference type="EMBL" id="KAG0316519.1"/>
    </source>
</evidence>
<dbReference type="PROSITE" id="PS00115">
    <property type="entry name" value="RNA_POL_II_REPEAT"/>
    <property type="match status" value="1"/>
</dbReference>
<keyword evidence="2" id="KW-0597">Phosphoprotein</keyword>
<feature type="compositionally biased region" description="Acidic residues" evidence="9">
    <location>
        <begin position="2102"/>
        <end position="2111"/>
    </location>
</feature>
<evidence type="ECO:0000256" key="9">
    <source>
        <dbReference type="SAM" id="MobiDB-lite"/>
    </source>
</evidence>
<keyword evidence="6" id="KW-0238">DNA-binding</keyword>
<protein>
    <submittedName>
        <fullName evidence="10">Uncharacterized protein</fullName>
    </submittedName>
</protein>
<feature type="compositionally biased region" description="Polar residues" evidence="9">
    <location>
        <begin position="2085"/>
        <end position="2095"/>
    </location>
</feature>
<keyword evidence="8" id="KW-0539">Nucleus</keyword>
<evidence type="ECO:0000256" key="3">
    <source>
        <dbReference type="ARBA" id="ARBA00022723"/>
    </source>
</evidence>
<dbReference type="GO" id="GO:0046872">
    <property type="term" value="F:metal ion binding"/>
    <property type="evidence" value="ECO:0007669"/>
    <property type="project" value="UniProtKB-KW"/>
</dbReference>
<evidence type="ECO:0000256" key="6">
    <source>
        <dbReference type="ARBA" id="ARBA00023125"/>
    </source>
</evidence>
<keyword evidence="7" id="KW-0804">Transcription</keyword>
<comment type="caution">
    <text evidence="10">The sequence shown here is derived from an EMBL/GenBank/DDBJ whole genome shotgun (WGS) entry which is preliminary data.</text>
</comment>
<feature type="region of interest" description="Disordered" evidence="9">
    <location>
        <begin position="1236"/>
        <end position="1266"/>
    </location>
</feature>
<dbReference type="GO" id="GO:0003677">
    <property type="term" value="F:DNA binding"/>
    <property type="evidence" value="ECO:0007669"/>
    <property type="project" value="UniProtKB-KW"/>
</dbReference>
<dbReference type="Proteomes" id="UP000738325">
    <property type="component" value="Unassembled WGS sequence"/>
</dbReference>
<feature type="compositionally biased region" description="Low complexity" evidence="9">
    <location>
        <begin position="1435"/>
        <end position="1454"/>
    </location>
</feature>
<proteinExistence type="predicted"/>